<comment type="caution">
    <text evidence="1">The sequence shown here is derived from an EMBL/GenBank/DDBJ whole genome shotgun (WGS) entry which is preliminary data.</text>
</comment>
<gene>
    <name evidence="1" type="ORF">N8T08_006726</name>
</gene>
<dbReference type="EMBL" id="JAOPJF010000040">
    <property type="protein sequence ID" value="KAK1143398.1"/>
    <property type="molecule type" value="Genomic_DNA"/>
</dbReference>
<reference evidence="1 2" key="1">
    <citation type="journal article" date="2023" name="ACS Omega">
        <title>Identification of the Neoaspergillic Acid Biosynthesis Gene Cluster by Establishing an In Vitro CRISPR-Ribonucleoprotein Genetic System in Aspergillus melleus.</title>
        <authorList>
            <person name="Yuan B."/>
            <person name="Grau M.F."/>
            <person name="Murata R.M."/>
            <person name="Torok T."/>
            <person name="Venkateswaran K."/>
            <person name="Stajich J.E."/>
            <person name="Wang C.C.C."/>
        </authorList>
    </citation>
    <scope>NUCLEOTIDE SEQUENCE [LARGE SCALE GENOMIC DNA]</scope>
    <source>
        <strain evidence="1 2">IMV 1140</strain>
    </source>
</reference>
<sequence length="288" mass="32018">MTSNPRPDDPLAIFTKLSPSVYISEPDAVSKNGPNPPPIILLSFWMNAPARALVKYVVEYKRLAPSARIIFILSTSNDFLFHSTTRAQHERLAPAIKALQASLPTPESPVYLHAFSNGGVFTSTNLLSAYHKATGTDLRLTSIIFDSAPGLATVPAAMRAFSFILPKFWPLRICGKVLLWVFLVLNYWNRKITGNLDAVSIARQAANDPSVVRGTGGKDTPRRCYIYSDADELVNWMDIEAHAAEAQSKGWVVRREKFDGSPHVSHMRADPQRYWEIVSEHLKLSDGV</sequence>
<accession>A0ACC3AZP4</accession>
<proteinExistence type="predicted"/>
<organism evidence="1 2">
    <name type="scientific">Aspergillus melleus</name>
    <dbReference type="NCBI Taxonomy" id="138277"/>
    <lineage>
        <taxon>Eukaryota</taxon>
        <taxon>Fungi</taxon>
        <taxon>Dikarya</taxon>
        <taxon>Ascomycota</taxon>
        <taxon>Pezizomycotina</taxon>
        <taxon>Eurotiomycetes</taxon>
        <taxon>Eurotiomycetidae</taxon>
        <taxon>Eurotiales</taxon>
        <taxon>Aspergillaceae</taxon>
        <taxon>Aspergillus</taxon>
        <taxon>Aspergillus subgen. Circumdati</taxon>
    </lineage>
</organism>
<evidence type="ECO:0000313" key="2">
    <source>
        <dbReference type="Proteomes" id="UP001177260"/>
    </source>
</evidence>
<dbReference type="Proteomes" id="UP001177260">
    <property type="component" value="Unassembled WGS sequence"/>
</dbReference>
<protein>
    <submittedName>
        <fullName evidence="1">Uncharacterized protein</fullName>
    </submittedName>
</protein>
<evidence type="ECO:0000313" key="1">
    <source>
        <dbReference type="EMBL" id="KAK1143398.1"/>
    </source>
</evidence>
<name>A0ACC3AZP4_9EURO</name>
<keyword evidence="2" id="KW-1185">Reference proteome</keyword>